<dbReference type="InterPro" id="IPR050360">
    <property type="entry name" value="MFS_Sugar_Transporters"/>
</dbReference>
<dbReference type="EMBL" id="GDID01001570">
    <property type="protein sequence ID" value="JAP95036.1"/>
    <property type="molecule type" value="Transcribed_RNA"/>
</dbReference>
<evidence type="ECO:0000256" key="2">
    <source>
        <dbReference type="ARBA" id="ARBA00010992"/>
    </source>
</evidence>
<proteinExistence type="inferred from homology"/>
<comment type="subcellular location">
    <subcellularLocation>
        <location evidence="1">Membrane</location>
        <topology evidence="1">Multi-pass membrane protein</topology>
    </subcellularLocation>
</comment>
<reference evidence="8" key="1">
    <citation type="submission" date="2015-07" db="EMBL/GenBank/DDBJ databases">
        <title>Adaptation to a free-living lifestyle via gene acquisitions in the diplomonad Trepomonas sp. PC1.</title>
        <authorList>
            <person name="Xu F."/>
            <person name="Jerlstrom-Hultqvist J."/>
            <person name="Kolisko M."/>
            <person name="Simpson A.G.B."/>
            <person name="Roger A.J."/>
            <person name="Svard S.G."/>
            <person name="Andersson J.O."/>
        </authorList>
    </citation>
    <scope>NUCLEOTIDE SEQUENCE</scope>
    <source>
        <strain evidence="8">PC1</strain>
    </source>
</reference>
<feature type="transmembrane region" description="Helical" evidence="6">
    <location>
        <begin position="340"/>
        <end position="361"/>
    </location>
</feature>
<dbReference type="PROSITE" id="PS50850">
    <property type="entry name" value="MFS"/>
    <property type="match status" value="1"/>
</dbReference>
<evidence type="ECO:0000256" key="1">
    <source>
        <dbReference type="ARBA" id="ARBA00004141"/>
    </source>
</evidence>
<feature type="transmembrane region" description="Helical" evidence="6">
    <location>
        <begin position="205"/>
        <end position="229"/>
    </location>
</feature>
<protein>
    <submittedName>
        <fullName evidence="8">Major facilitator superfamily protein</fullName>
    </submittedName>
</protein>
<name>A0A146KHW8_9EUKA</name>
<evidence type="ECO:0000256" key="3">
    <source>
        <dbReference type="ARBA" id="ARBA00022692"/>
    </source>
</evidence>
<dbReference type="InterPro" id="IPR005828">
    <property type="entry name" value="MFS_sugar_transport-like"/>
</dbReference>
<dbReference type="Gene3D" id="1.20.1250.20">
    <property type="entry name" value="MFS general substrate transporter like domains"/>
    <property type="match status" value="2"/>
</dbReference>
<dbReference type="PANTHER" id="PTHR48022">
    <property type="entry name" value="PLASTIDIC GLUCOSE TRANSPORTER 4"/>
    <property type="match status" value="1"/>
</dbReference>
<feature type="transmembrane region" description="Helical" evidence="6">
    <location>
        <begin position="104"/>
        <end position="122"/>
    </location>
</feature>
<sequence length="388" mass="43268">KVLTIVLSFCIANIFGAIFSNTSTSIIELAQKTSILNFELNKTIISLISTGSWFGQALGAILIPSLSKCISRQKLIIYSSFASFIVNLLFMVPVHWIYMFVMRILSGTCCFIGTTIAPAWLIELTGNSEVNSHFELFLAIAILVENLLLFIIASQPLNYTISYAYGAGISLLCAISAYMVKVDYHLIETKQNKQQQFSKMQIFKFSIKGFLVSFSAQSTGIAVATQFATRIFENLFNFDKFINSALGGTIMGVSKVIGCVIPLFVIKKWNNKWMFIWGVIVTVIANAIVACAYIFDDKTIQRTIFVVVGTAIMLLGFEFGPGTVQYVLYGNMFPDELKNIMGSVCFVTMAITNIIITMTFEYFTVQWLPYTIFSIICTICTGFLIYVL</sequence>
<keyword evidence="3 6" id="KW-0812">Transmembrane</keyword>
<feature type="transmembrane region" description="Helical" evidence="6">
    <location>
        <begin position="241"/>
        <end position="266"/>
    </location>
</feature>
<feature type="transmembrane region" description="Helical" evidence="6">
    <location>
        <begin position="163"/>
        <end position="184"/>
    </location>
</feature>
<feature type="transmembrane region" description="Helical" evidence="6">
    <location>
        <begin position="134"/>
        <end position="157"/>
    </location>
</feature>
<feature type="transmembrane region" description="Helical" evidence="6">
    <location>
        <begin position="307"/>
        <end position="328"/>
    </location>
</feature>
<dbReference type="InterPro" id="IPR020846">
    <property type="entry name" value="MFS_dom"/>
</dbReference>
<dbReference type="PANTHER" id="PTHR48022:SF2">
    <property type="entry name" value="PLASTIDIC GLUCOSE TRANSPORTER 4"/>
    <property type="match status" value="1"/>
</dbReference>
<feature type="transmembrane region" description="Helical" evidence="6">
    <location>
        <begin position="273"/>
        <end position="295"/>
    </location>
</feature>
<keyword evidence="4 6" id="KW-1133">Transmembrane helix</keyword>
<feature type="transmembrane region" description="Helical" evidence="6">
    <location>
        <begin position="367"/>
        <end position="387"/>
    </location>
</feature>
<dbReference type="GO" id="GO:0005351">
    <property type="term" value="F:carbohydrate:proton symporter activity"/>
    <property type="evidence" value="ECO:0007669"/>
    <property type="project" value="TreeGrafter"/>
</dbReference>
<evidence type="ECO:0000313" key="8">
    <source>
        <dbReference type="EMBL" id="JAP95036.1"/>
    </source>
</evidence>
<feature type="transmembrane region" description="Helical" evidence="6">
    <location>
        <begin position="44"/>
        <end position="63"/>
    </location>
</feature>
<dbReference type="AlphaFoldDB" id="A0A146KHW8"/>
<dbReference type="Pfam" id="PF00083">
    <property type="entry name" value="Sugar_tr"/>
    <property type="match status" value="2"/>
</dbReference>
<organism evidence="8">
    <name type="scientific">Trepomonas sp. PC1</name>
    <dbReference type="NCBI Taxonomy" id="1076344"/>
    <lineage>
        <taxon>Eukaryota</taxon>
        <taxon>Metamonada</taxon>
        <taxon>Diplomonadida</taxon>
        <taxon>Hexamitidae</taxon>
        <taxon>Hexamitinae</taxon>
        <taxon>Trepomonas</taxon>
    </lineage>
</organism>
<accession>A0A146KHW8</accession>
<feature type="domain" description="Major facilitator superfamily (MFS) profile" evidence="7">
    <location>
        <begin position="9"/>
        <end position="388"/>
    </location>
</feature>
<evidence type="ECO:0000259" key="7">
    <source>
        <dbReference type="PROSITE" id="PS50850"/>
    </source>
</evidence>
<evidence type="ECO:0000256" key="4">
    <source>
        <dbReference type="ARBA" id="ARBA00022989"/>
    </source>
</evidence>
<gene>
    <name evidence="8" type="ORF">TPC1_12094</name>
</gene>
<feature type="transmembrane region" description="Helical" evidence="6">
    <location>
        <begin position="75"/>
        <end position="98"/>
    </location>
</feature>
<dbReference type="InterPro" id="IPR036259">
    <property type="entry name" value="MFS_trans_sf"/>
</dbReference>
<keyword evidence="5 6" id="KW-0472">Membrane</keyword>
<evidence type="ECO:0000256" key="5">
    <source>
        <dbReference type="ARBA" id="ARBA00023136"/>
    </source>
</evidence>
<dbReference type="GO" id="GO:0016020">
    <property type="term" value="C:membrane"/>
    <property type="evidence" value="ECO:0007669"/>
    <property type="project" value="UniProtKB-SubCell"/>
</dbReference>
<dbReference type="SUPFAM" id="SSF103473">
    <property type="entry name" value="MFS general substrate transporter"/>
    <property type="match status" value="1"/>
</dbReference>
<evidence type="ECO:0000256" key="6">
    <source>
        <dbReference type="SAM" id="Phobius"/>
    </source>
</evidence>
<comment type="similarity">
    <text evidence="2">Belongs to the major facilitator superfamily. Sugar transporter (TC 2.A.1.1) family.</text>
</comment>
<feature type="non-terminal residue" evidence="8">
    <location>
        <position position="1"/>
    </location>
</feature>